<name>A0ABP9VMU9_9BACT</name>
<evidence type="ECO:0000313" key="2">
    <source>
        <dbReference type="Proteomes" id="UP001416858"/>
    </source>
</evidence>
<evidence type="ECO:0000313" key="1">
    <source>
        <dbReference type="EMBL" id="GAA5506520.1"/>
    </source>
</evidence>
<sequence>MPSTFTRTGWFLSRCGVSRPVNFECMTRCNGAAYDRAGQRDDHRSSLEACEHALSIATPSAGRKFLQLRRCVFDRRADLDRVQLVFAGGDFDFDRSGGHDSVLGVNQIEHDDLA</sequence>
<keyword evidence="2" id="KW-1185">Reference proteome</keyword>
<accession>A0ABP9VMU9</accession>
<dbReference type="Proteomes" id="UP001416858">
    <property type="component" value="Unassembled WGS sequence"/>
</dbReference>
<proteinExistence type="predicted"/>
<gene>
    <name evidence="1" type="ORF">Rcae01_01973</name>
</gene>
<reference evidence="1 2" key="1">
    <citation type="submission" date="2024-02" db="EMBL/GenBank/DDBJ databases">
        <title>Rhodopirellula caenicola NBRC 110016.</title>
        <authorList>
            <person name="Ichikawa N."/>
            <person name="Katano-Makiyama Y."/>
            <person name="Hidaka K."/>
        </authorList>
    </citation>
    <scope>NUCLEOTIDE SEQUENCE [LARGE SCALE GENOMIC DNA]</scope>
    <source>
        <strain evidence="1 2">NBRC 110016</strain>
    </source>
</reference>
<comment type="caution">
    <text evidence="1">The sequence shown here is derived from an EMBL/GenBank/DDBJ whole genome shotgun (WGS) entry which is preliminary data.</text>
</comment>
<protein>
    <submittedName>
        <fullName evidence="1">Uncharacterized protein</fullName>
    </submittedName>
</protein>
<organism evidence="1 2">
    <name type="scientific">Novipirellula caenicola</name>
    <dbReference type="NCBI Taxonomy" id="1536901"/>
    <lineage>
        <taxon>Bacteria</taxon>
        <taxon>Pseudomonadati</taxon>
        <taxon>Planctomycetota</taxon>
        <taxon>Planctomycetia</taxon>
        <taxon>Pirellulales</taxon>
        <taxon>Pirellulaceae</taxon>
        <taxon>Novipirellula</taxon>
    </lineage>
</organism>
<dbReference type="EMBL" id="BAABRO010000003">
    <property type="protein sequence ID" value="GAA5506520.1"/>
    <property type="molecule type" value="Genomic_DNA"/>
</dbReference>